<evidence type="ECO:0000313" key="5">
    <source>
        <dbReference type="Proteomes" id="UP001220395"/>
    </source>
</evidence>
<evidence type="ECO:0000256" key="2">
    <source>
        <dbReference type="ARBA" id="ARBA00023315"/>
    </source>
</evidence>
<evidence type="ECO:0000313" key="4">
    <source>
        <dbReference type="EMBL" id="WCT74403.1"/>
    </source>
</evidence>
<keyword evidence="2" id="KW-0012">Acyltransferase</keyword>
<dbReference type="InterPro" id="IPR000182">
    <property type="entry name" value="GNAT_dom"/>
</dbReference>
<dbReference type="RefSeq" id="WP_273689411.1">
    <property type="nucleotide sequence ID" value="NZ_CP117411.1"/>
</dbReference>
<dbReference type="PANTHER" id="PTHR43877">
    <property type="entry name" value="AMINOALKYLPHOSPHONATE N-ACETYLTRANSFERASE-RELATED-RELATED"/>
    <property type="match status" value="1"/>
</dbReference>
<dbReference type="PROSITE" id="PS51186">
    <property type="entry name" value="GNAT"/>
    <property type="match status" value="1"/>
</dbReference>
<keyword evidence="5" id="KW-1185">Reference proteome</keyword>
<organism evidence="4 5">
    <name type="scientific">Sphingomonas naphthae</name>
    <dbReference type="NCBI Taxonomy" id="1813468"/>
    <lineage>
        <taxon>Bacteria</taxon>
        <taxon>Pseudomonadati</taxon>
        <taxon>Pseudomonadota</taxon>
        <taxon>Alphaproteobacteria</taxon>
        <taxon>Sphingomonadales</taxon>
        <taxon>Sphingomonadaceae</taxon>
        <taxon>Sphingomonas</taxon>
    </lineage>
</organism>
<dbReference type="SUPFAM" id="SSF55729">
    <property type="entry name" value="Acyl-CoA N-acyltransferases (Nat)"/>
    <property type="match status" value="1"/>
</dbReference>
<dbReference type="Proteomes" id="UP001220395">
    <property type="component" value="Chromosome"/>
</dbReference>
<evidence type="ECO:0000256" key="1">
    <source>
        <dbReference type="ARBA" id="ARBA00022679"/>
    </source>
</evidence>
<dbReference type="InterPro" id="IPR016181">
    <property type="entry name" value="Acyl_CoA_acyltransferase"/>
</dbReference>
<proteinExistence type="predicted"/>
<accession>A0ABY7TME2</accession>
<evidence type="ECO:0000259" key="3">
    <source>
        <dbReference type="PROSITE" id="PS51186"/>
    </source>
</evidence>
<keyword evidence="1" id="KW-0808">Transferase</keyword>
<feature type="domain" description="N-acetyltransferase" evidence="3">
    <location>
        <begin position="7"/>
        <end position="177"/>
    </location>
</feature>
<name>A0ABY7TME2_9SPHN</name>
<dbReference type="EMBL" id="CP117411">
    <property type="protein sequence ID" value="WCT74403.1"/>
    <property type="molecule type" value="Genomic_DNA"/>
</dbReference>
<dbReference type="InterPro" id="IPR050832">
    <property type="entry name" value="Bact_Acetyltransf"/>
</dbReference>
<protein>
    <submittedName>
        <fullName evidence="4">GNAT family N-acetyltransferase</fullName>
    </submittedName>
</protein>
<sequence length="177" mass="18963">MADESDWIIRPASHADVDRLALIGAATFLETFAGILDGDAIVAHCQRRHSAAAYREALDEGGAAWLVETRAGRAPIGFALVGEPDLPGAAPDGSDIELKRIYILSRFHGGGVGGALMRQAVDHAAAQGRQRLLLGVYAGNVRARAFYLHSGFVQIAERTFRVGDRDYDDVVLARPIG</sequence>
<dbReference type="Gene3D" id="3.40.630.30">
    <property type="match status" value="1"/>
</dbReference>
<reference evidence="4 5" key="1">
    <citation type="submission" date="2023-02" db="EMBL/GenBank/DDBJ databases">
        <title>Genome sequence of Sphingomonas naphthae.</title>
        <authorList>
            <person name="Kim S."/>
            <person name="Heo J."/>
            <person name="Kwon S.-W."/>
        </authorList>
    </citation>
    <scope>NUCLEOTIDE SEQUENCE [LARGE SCALE GENOMIC DNA]</scope>
    <source>
        <strain evidence="4 5">KACC 18716</strain>
    </source>
</reference>
<dbReference type="CDD" id="cd04301">
    <property type="entry name" value="NAT_SF"/>
    <property type="match status" value="1"/>
</dbReference>
<gene>
    <name evidence="4" type="ORF">PQ455_04010</name>
</gene>
<dbReference type="Pfam" id="PF00583">
    <property type="entry name" value="Acetyltransf_1"/>
    <property type="match status" value="1"/>
</dbReference>